<reference evidence="2 3" key="1">
    <citation type="submission" date="2016-10" db="EMBL/GenBank/DDBJ databases">
        <authorList>
            <person name="de Groot N.N."/>
        </authorList>
    </citation>
    <scope>NUCLEOTIDE SEQUENCE [LARGE SCALE GENOMIC DNA]</scope>
    <source>
        <strain evidence="2 3">DSM 21039</strain>
    </source>
</reference>
<evidence type="ECO:0000256" key="1">
    <source>
        <dbReference type="SAM" id="SignalP"/>
    </source>
</evidence>
<dbReference type="NCBIfam" id="TIGR03696">
    <property type="entry name" value="Rhs_assc_core"/>
    <property type="match status" value="1"/>
</dbReference>
<dbReference type="Gene3D" id="2.180.10.10">
    <property type="entry name" value="RHS repeat-associated core"/>
    <property type="match status" value="1"/>
</dbReference>
<proteinExistence type="predicted"/>
<dbReference type="PANTHER" id="PTHR32305:SF15">
    <property type="entry name" value="PROTEIN RHSA-RELATED"/>
    <property type="match status" value="1"/>
</dbReference>
<dbReference type="Proteomes" id="UP000198984">
    <property type="component" value="Unassembled WGS sequence"/>
</dbReference>
<evidence type="ECO:0000313" key="2">
    <source>
        <dbReference type="EMBL" id="SEN27038.1"/>
    </source>
</evidence>
<dbReference type="PANTHER" id="PTHR32305">
    <property type="match status" value="1"/>
</dbReference>
<feature type="chain" id="PRO_5011480176" evidence="1">
    <location>
        <begin position="28"/>
        <end position="2943"/>
    </location>
</feature>
<dbReference type="STRING" id="573321.SAMN04488505_109114"/>
<name>A0A1H8F7L7_9BACT</name>
<dbReference type="RefSeq" id="WP_143081143.1">
    <property type="nucleotide sequence ID" value="NZ_FOBB01000009.1"/>
</dbReference>
<dbReference type="EMBL" id="FOBB01000009">
    <property type="protein sequence ID" value="SEN27038.1"/>
    <property type="molecule type" value="Genomic_DNA"/>
</dbReference>
<protein>
    <submittedName>
        <fullName evidence="2">RHS repeat-associated core domain-containing protein</fullName>
    </submittedName>
</protein>
<accession>A0A1H8F7L7</accession>
<keyword evidence="1" id="KW-0732">Signal</keyword>
<sequence length="2943" mass="323990">MMRLLHNRIGLWLLTALLITLAGSSYAQTGTGIVFKKVLDGSKGQLAKDSMTAVQDSAYFSATLQSKLDTPYQVTNVVTFKINEYAPLYLPAQFTATANVRIIYTTPGLIIDSIDKTLEISYDTAHAFMARSSFVFSNAHQVSVKVLSVTASVAGLLPVLMLENEMQAHPVYKLSCVDDAIKNFTTVNPENTDGTDEINVSWPAAIGADEYDLEWAYIDSSALGRYGTPPDPRLLFENNASRVTVAANSYAVPLIYDNGGVLFYRVRAVQDKKNNSRLETAWSSDFAGGLGRFNFMGHQRRLNWQSDISFAEEGKRKVVVQYFDGSLRSRQTVTKDNSTNTTLVGESYYDYQGRPVIQVMPAPTLNNIIKYSQNFNTDINGAEYDKDKYDHINDPSEFLNASAAEMGGGAATYYSPNNPDPDKNTGVSRFIPDAQQHAFTETSYTQDNTGRISRQGGLGPVYKLGSDHETKYYYGAPGDNDLDAMFGTEAGDKSHYFKNTVKDANGQYSVSYVDMHGRTIATALAGLPSNADMAPLPSYTVFSNTDVLSGPGKNVIKDLVMESRQSQVVTMEDNYDFNYTLTPPVLTKKDCNGNDVCYNGLYELQVTITDDSYNQRLPDRKPFEKLVMNYTVGAIDPAVCGQPGQAFNVPFTVHLKEGSYEITKRLIISQEGLDYYRDNVFAPANLCKTLDDFIDQQRSLVSNLECVPNCAACLSQLGTLDDFRQKYVNSVKPEGAAADYEKDVQAAYQSAMESCNALCGKSSETDDIRQAMLMDVSAPSGQYANINAQDQYSVFYTTGDDHPPAYQDETLVYRDETGNPDQVYDERTNAFVTPQKLNPKQFAEKFRSSWAATLLPFHPEYCKLLELEKYAGSYSWDRAFEAVDTYAEARAAGYLNPTGSTSAPFADYPAVGKDALLQQWPGLQSELENKMLNCKVSAEGTFNLWSVAVVSIKCNESDNGCRVSYQNARPAFDEGSLCPGDLDMAWRTFRSIYLQIKHDMLIGKVNNACNQSAPAGKQSHFNIATDAISQQQLPYMDVNNTDANAGLVAANAALQQAIADNCNAYTEYWLQQLAPCQYGTAVWNEIKARLIQVCKEGGDADHPFGASTVKPSSTNADRSFEQVLKDYNDQHPMDPLICNAQLITVPKPYDRQPAYANKVSYTKPADCECAKLQELQRDYESNRRPFDADMPAYLLRTRQIHISTADLQKLMDACSGTDFTCKYFSSPLNIPVWMQCNVAPACATCDVVDSLYAQYKTMYPGALPTVSDDGENQPQKNQLFANYMNNHLGFAKQAWEYLKFIDSCAHTISRDTLVCIPGQQMRTYAAFNTGGQTSFARSEAVSPMASSSTDILTSIQKTADNGYIMAGSTTGSGNGKKDAYIIKTDIHGAYQWAKTYGGAEDDEFSKIKRTPDGGYIALGNTKSFHSGGQEIFIVKTDVTGNVQWSQSIGYNTTSGELGMDIITTSDGGYAFAGIYNFAPETADWIVGALNSQGGLRWVKHMGSSSSDPTIYLLEEGDQLVAAGSGYFAGATFYDAVLMKIRKGDGAITSYRAYDLDSRTNWVYGINKTPQGYKINLLNSDQWGTVDGRGDILDLDNNGNILSAKTLSAPSNDNYIGFYTFYSPDNSVIVTPPEGRNPGDIYLQKINPENTGLAWSNHIPLTGNEVLNSVIQNPDGTIAAVGRHDDQGFFLLANASGVTGCSDEAVDLTYTSTPVVDKSYAFAKLESLSNANRFVSVVPGIAGISESVISCPSADSCYTVNNGPLLCGGSEPVFPSVEIDNSCADNDFFVISTATEMYKAYKDSVLGTFDRDYINTALKAADLENFTVTYHTSEYHYTLYYYDQAGNLVKTIPPAGAVVDRSETWLNQVRAAREARQQKTPDHKMATEYHYNSLNQVVAQHTPDAGESYFWYDRLGRLAISQNAKQALTNAYSYTLYDPLGRITEVGQTIGWGSMDDYICRNDVSLSNWLNSMAFSKTQITRTIYDQAYTPLEGDESQHELTAANLRNRVSWTAFYNTAAEMAEGQYATATFYSYDIHGNVDTLVQDYKQGIMQATNNRWKKMVYRYDLISGKVNEVAYQPGEIDAFYHRYTYDAENRLTNVATSRDGIYWENDAFYQYYKHGPLARMVLGQQQVQGIDYAYTLQGWLKGVNSTAMTPGFDMGGDGVPGSLVAKDAFGFALHYYGNDYTPVKQGVKPFAEAADAGANFKPLFNGNIGAMSVNIPSLGEPLLYAYNYDVLNRLKGMNALHNLNTTANTWTPSLLDDFKEDVNYDANGNILSYLRNGSPLFAGKSIQMDNLTYNYIAGTNKLLSVSDVANDGDYGNDIKNQGDENYKYDPIGNLIHDDKAGIDNIEWTVYGKIKGISKTNGVDITYTYDAAGNRISKDIKGQQTWYVRDATGNIMSVYTSKDATVNNGDLTQTETELYGSSRMGMSTLATNVENRPAPVTTNMPGLGEGKNIIFTRGNKLFELSNHLGNVLATVSDEKKPISLNGTTIDHYEAKITSAQDYYPFGMLMPGRNGHHIAGGWSTGSSVVNGYTVPESLTLGSRAGNQPGDYTASQTINFTEGFNSGVNDAFNATIADDSYEGGGSSTGDGSSVAVSGYRFGFNGKENDNEVKGEGNQQDYGMRIYDPRVGRFLSVDPLTKKYPYYTPYQFAGNMPISFIDLDGAEPSKNPNAPGVKEKAAMATVDGIASEAARFDVNQNLFSVGTWANEELKGTYFCSPSGQYVTDNTDPYPANKLNLFVWSGATFNVDESNNSKFSNYEAFVVDNLMRNFTTGTGPENYNFPVNGVISSKFLNSDIFKAALADFNKGRLIANETRQYSFGLSQLGSDFVRTGTLFSITGFVGSGTITFMPDAKGIYVKILNITSLSSGALVKNPNDMNTFPNSYVRDPNQQTPYGNISQTFNLFLPWESPLLNQKDLSAPDPGMYEIPTSNIWQNIH</sequence>
<feature type="signal peptide" evidence="1">
    <location>
        <begin position="1"/>
        <end position="27"/>
    </location>
</feature>
<dbReference type="InterPro" id="IPR022385">
    <property type="entry name" value="Rhs_assc_core"/>
</dbReference>
<gene>
    <name evidence="2" type="ORF">SAMN04488505_109114</name>
</gene>
<dbReference type="InterPro" id="IPR050708">
    <property type="entry name" value="T6SS_VgrG/RHS"/>
</dbReference>
<dbReference type="OrthoDB" id="2972467at2"/>
<keyword evidence="3" id="KW-1185">Reference proteome</keyword>
<evidence type="ECO:0000313" key="3">
    <source>
        <dbReference type="Proteomes" id="UP000198984"/>
    </source>
</evidence>
<organism evidence="2 3">
    <name type="scientific">Chitinophaga rupis</name>
    <dbReference type="NCBI Taxonomy" id="573321"/>
    <lineage>
        <taxon>Bacteria</taxon>
        <taxon>Pseudomonadati</taxon>
        <taxon>Bacteroidota</taxon>
        <taxon>Chitinophagia</taxon>
        <taxon>Chitinophagales</taxon>
        <taxon>Chitinophagaceae</taxon>
        <taxon>Chitinophaga</taxon>
    </lineage>
</organism>